<dbReference type="EMBL" id="JAAAUY010000679">
    <property type="protein sequence ID" value="KAF9327295.1"/>
    <property type="molecule type" value="Genomic_DNA"/>
</dbReference>
<feature type="non-terminal residue" evidence="1">
    <location>
        <position position="1"/>
    </location>
</feature>
<sequence>GSRSNTDDRVGLDRDLDRERYVEMEEHFFEHWTERNVTNVKVKSIFEVRLQCRDQFVA</sequence>
<protein>
    <submittedName>
        <fullName evidence="1">Uncharacterized protein</fullName>
    </submittedName>
</protein>
<evidence type="ECO:0000313" key="1">
    <source>
        <dbReference type="EMBL" id="KAF9327295.1"/>
    </source>
</evidence>
<name>A0A9P5SET4_9FUNG</name>
<comment type="caution">
    <text evidence="1">The sequence shown here is derived from an EMBL/GenBank/DDBJ whole genome shotgun (WGS) entry which is preliminary data.</text>
</comment>
<dbReference type="AlphaFoldDB" id="A0A9P5SET4"/>
<proteinExistence type="predicted"/>
<dbReference type="Proteomes" id="UP000696485">
    <property type="component" value="Unassembled WGS sequence"/>
</dbReference>
<keyword evidence="2" id="KW-1185">Reference proteome</keyword>
<reference evidence="1" key="1">
    <citation type="journal article" date="2020" name="Fungal Divers.">
        <title>Resolving the Mortierellaceae phylogeny through synthesis of multi-gene phylogenetics and phylogenomics.</title>
        <authorList>
            <person name="Vandepol N."/>
            <person name="Liber J."/>
            <person name="Desiro A."/>
            <person name="Na H."/>
            <person name="Kennedy M."/>
            <person name="Barry K."/>
            <person name="Grigoriev I.V."/>
            <person name="Miller A.N."/>
            <person name="O'Donnell K."/>
            <person name="Stajich J.E."/>
            <person name="Bonito G."/>
        </authorList>
    </citation>
    <scope>NUCLEOTIDE SEQUENCE</scope>
    <source>
        <strain evidence="1">NVP1</strain>
    </source>
</reference>
<organism evidence="1 2">
    <name type="scientific">Podila minutissima</name>
    <dbReference type="NCBI Taxonomy" id="64525"/>
    <lineage>
        <taxon>Eukaryota</taxon>
        <taxon>Fungi</taxon>
        <taxon>Fungi incertae sedis</taxon>
        <taxon>Mucoromycota</taxon>
        <taxon>Mortierellomycotina</taxon>
        <taxon>Mortierellomycetes</taxon>
        <taxon>Mortierellales</taxon>
        <taxon>Mortierellaceae</taxon>
        <taxon>Podila</taxon>
    </lineage>
</organism>
<evidence type="ECO:0000313" key="2">
    <source>
        <dbReference type="Proteomes" id="UP000696485"/>
    </source>
</evidence>
<accession>A0A9P5SET4</accession>
<gene>
    <name evidence="1" type="ORF">BG006_009359</name>
</gene>